<evidence type="ECO:0000313" key="2">
    <source>
        <dbReference type="EMBL" id="MBE2985996.1"/>
    </source>
</evidence>
<dbReference type="RefSeq" id="WP_336613440.1">
    <property type="nucleotide sequence ID" value="NZ_JADBHS010000003.1"/>
</dbReference>
<accession>A0ABD4JGV6</accession>
<evidence type="ECO:0000313" key="3">
    <source>
        <dbReference type="Proteomes" id="UP001318760"/>
    </source>
</evidence>
<dbReference type="AlphaFoldDB" id="A0ABD4JGV6"/>
<organism evidence="2 3">
    <name type="scientific">Campylobacter californiensis</name>
    <dbReference type="NCBI Taxonomy" id="1032243"/>
    <lineage>
        <taxon>Bacteria</taxon>
        <taxon>Pseudomonadati</taxon>
        <taxon>Campylobacterota</taxon>
        <taxon>Epsilonproteobacteria</taxon>
        <taxon>Campylobacterales</taxon>
        <taxon>Campylobacteraceae</taxon>
        <taxon>Campylobacter</taxon>
    </lineage>
</organism>
<dbReference type="EMBL" id="JADBHS010000003">
    <property type="protein sequence ID" value="MBE2985996.1"/>
    <property type="molecule type" value="Genomic_DNA"/>
</dbReference>
<reference evidence="2 3" key="1">
    <citation type="submission" date="2020-10" db="EMBL/GenBank/DDBJ databases">
        <title>Campylobacter californiensis sp. nov. isolated from cattle and feral swine in California.</title>
        <authorList>
            <person name="Miller W.G."/>
        </authorList>
    </citation>
    <scope>NUCLEOTIDE SEQUENCE [LARGE SCALE GENOMIC DNA]</scope>
    <source>
        <strain evidence="2 3">RM12919</strain>
    </source>
</reference>
<dbReference type="Gene3D" id="3.40.50.1240">
    <property type="entry name" value="Phosphoglycerate mutase-like"/>
    <property type="match status" value="1"/>
</dbReference>
<name>A0ABD4JGV6_9BACT</name>
<dbReference type="InterPro" id="IPR029033">
    <property type="entry name" value="His_PPase_superfam"/>
</dbReference>
<proteinExistence type="predicted"/>
<dbReference type="SUPFAM" id="SSF53254">
    <property type="entry name" value="Phosphoglycerate mutase-like"/>
    <property type="match status" value="1"/>
</dbReference>
<dbReference type="PANTHER" id="PTHR20935">
    <property type="entry name" value="PHOSPHOGLYCERATE MUTASE-RELATED"/>
    <property type="match status" value="1"/>
</dbReference>
<protein>
    <submittedName>
        <fullName evidence="2">Histidine phosphatase family protein</fullName>
    </submittedName>
</protein>
<keyword evidence="1" id="KW-0378">Hydrolase</keyword>
<dbReference type="CDD" id="cd07067">
    <property type="entry name" value="HP_PGM_like"/>
    <property type="match status" value="1"/>
</dbReference>
<dbReference type="Proteomes" id="UP001318760">
    <property type="component" value="Unassembled WGS sequence"/>
</dbReference>
<dbReference type="Pfam" id="PF00300">
    <property type="entry name" value="His_Phos_1"/>
    <property type="match status" value="1"/>
</dbReference>
<dbReference type="GO" id="GO:0016787">
    <property type="term" value="F:hydrolase activity"/>
    <property type="evidence" value="ECO:0007669"/>
    <property type="project" value="UniProtKB-KW"/>
</dbReference>
<evidence type="ECO:0000256" key="1">
    <source>
        <dbReference type="ARBA" id="ARBA00022801"/>
    </source>
</evidence>
<dbReference type="InterPro" id="IPR051021">
    <property type="entry name" value="Mito_Ser/Thr_phosphatase"/>
</dbReference>
<dbReference type="PANTHER" id="PTHR20935:SF1">
    <property type="entry name" value="SLL1549 PROTEIN"/>
    <property type="match status" value="1"/>
</dbReference>
<gene>
    <name evidence="2" type="ORF">CCAL12919_02435</name>
</gene>
<dbReference type="InterPro" id="IPR013078">
    <property type="entry name" value="His_Pase_superF_clade-1"/>
</dbReference>
<comment type="caution">
    <text evidence="2">The sequence shown here is derived from an EMBL/GenBank/DDBJ whole genome shotgun (WGS) entry which is preliminary data.</text>
</comment>
<sequence length="164" mass="18976">MHKIYFIRHAKAQKENKDTSKDFSRELTSRGKENAKFMAQRLLKHKIIPNAIFSSSAKRCEQTAKIISQNINFKHKIILKDELYDISTDKLIEFVQNLDEDIKEVFIVLHNPSITEISELLSDSFIGNIPTSGIFCVKIKTTFNQIKEGSAKALFFDYPKKHKK</sequence>